<dbReference type="InterPro" id="IPR010982">
    <property type="entry name" value="Lambda_DNA-bd_dom_sf"/>
</dbReference>
<dbReference type="KEGG" id="kyr:CVV65_08065"/>
<sequence length="401" mass="44166">MHRREGREKVRERERWDLERVGRRISERRKALGWSQEFLADRLGVSRQFIGALEAGRSWPSVPVALELARVLGTSVEALFDPQEAGDIVWGDPEVRATVGTRVRFARVDERVVAYPLYGREAASSADGTISPAGRAEAFSPEWVEAADHTVAVAGCDPALTVLRDWVAHRGRPLRVATLPWGSEPSMQALIGGRVHVAGAHGTGNLLSLPGMQDEVGLPGGGLDAGSAEAHRGELRTTRQWARIRFAAWEVGIAVLPGNPRGVKGLEDLFRPELRWVRRPAGTAVARVYARVTEDRREPVTWTAAVAEDHLRVAEMIFFGMADAGLTTSFAAHVFGLSFVPVEVHHFDLLVPRPRLRDPLIGVLVDVLRSGGFRQQMEALWGYDVSHLGDMDEMEAGEERP</sequence>
<dbReference type="CDD" id="cd00093">
    <property type="entry name" value="HTH_XRE"/>
    <property type="match status" value="1"/>
</dbReference>
<gene>
    <name evidence="2" type="ORF">CVV65_08065</name>
</gene>
<feature type="domain" description="HTH cro/C1-type" evidence="1">
    <location>
        <begin position="25"/>
        <end position="79"/>
    </location>
</feature>
<dbReference type="SUPFAM" id="SSF47413">
    <property type="entry name" value="lambda repressor-like DNA-binding domains"/>
    <property type="match status" value="1"/>
</dbReference>
<dbReference type="OrthoDB" id="9805928at2"/>
<dbReference type="Gene3D" id="1.10.260.40">
    <property type="entry name" value="lambda repressor-like DNA-binding domains"/>
    <property type="match status" value="1"/>
</dbReference>
<dbReference type="GO" id="GO:0003677">
    <property type="term" value="F:DNA binding"/>
    <property type="evidence" value="ECO:0007669"/>
    <property type="project" value="InterPro"/>
</dbReference>
<dbReference type="Pfam" id="PF01381">
    <property type="entry name" value="HTH_3"/>
    <property type="match status" value="1"/>
</dbReference>
<evidence type="ECO:0000313" key="3">
    <source>
        <dbReference type="Proteomes" id="UP000231932"/>
    </source>
</evidence>
<evidence type="ECO:0000313" key="2">
    <source>
        <dbReference type="EMBL" id="ATY84882.1"/>
    </source>
</evidence>
<dbReference type="InterPro" id="IPR024370">
    <property type="entry name" value="PBP_domain"/>
</dbReference>
<dbReference type="SMART" id="SM00530">
    <property type="entry name" value="HTH_XRE"/>
    <property type="match status" value="1"/>
</dbReference>
<dbReference type="PROSITE" id="PS50943">
    <property type="entry name" value="HTH_CROC1"/>
    <property type="match status" value="1"/>
</dbReference>
<keyword evidence="3" id="KW-1185">Reference proteome</keyword>
<protein>
    <recommendedName>
        <fullName evidence="1">HTH cro/C1-type domain-containing protein</fullName>
    </recommendedName>
</protein>
<accession>A0A2K8N8W3</accession>
<reference evidence="3" key="1">
    <citation type="submission" date="2017-11" db="EMBL/GenBank/DDBJ databases">
        <title>Complete Genome Sequence of Kyrpidia sp. Strain EA-1, a thermophilic, hydrogen-oxidizing Bacterium, isolated from the Azores.</title>
        <authorList>
            <person name="Reiner J.E."/>
            <person name="Lapp C.J."/>
            <person name="Bunk B."/>
            <person name="Gescher J."/>
        </authorList>
    </citation>
    <scope>NUCLEOTIDE SEQUENCE [LARGE SCALE GENOMIC DNA]</scope>
    <source>
        <strain evidence="3">EA-1</strain>
    </source>
</reference>
<proteinExistence type="predicted"/>
<dbReference type="Proteomes" id="UP000231932">
    <property type="component" value="Chromosome"/>
</dbReference>
<dbReference type="InterPro" id="IPR001387">
    <property type="entry name" value="Cro/C1-type_HTH"/>
</dbReference>
<evidence type="ECO:0000259" key="1">
    <source>
        <dbReference type="PROSITE" id="PS50943"/>
    </source>
</evidence>
<dbReference type="PANTHER" id="PTHR38431:SF1">
    <property type="entry name" value="BLL2305 PROTEIN"/>
    <property type="match status" value="1"/>
</dbReference>
<dbReference type="Pfam" id="PF12727">
    <property type="entry name" value="PBP_like"/>
    <property type="match status" value="1"/>
</dbReference>
<organism evidence="2 3">
    <name type="scientific">Kyrpidia spormannii</name>
    <dbReference type="NCBI Taxonomy" id="2055160"/>
    <lineage>
        <taxon>Bacteria</taxon>
        <taxon>Bacillati</taxon>
        <taxon>Bacillota</taxon>
        <taxon>Bacilli</taxon>
        <taxon>Bacillales</taxon>
        <taxon>Alicyclobacillaceae</taxon>
        <taxon>Kyrpidia</taxon>
    </lineage>
</organism>
<dbReference type="EMBL" id="CP024955">
    <property type="protein sequence ID" value="ATY84882.1"/>
    <property type="molecule type" value="Genomic_DNA"/>
</dbReference>
<dbReference type="AlphaFoldDB" id="A0A2K8N8W3"/>
<dbReference type="PANTHER" id="PTHR38431">
    <property type="entry name" value="BLL2305 PROTEIN"/>
    <property type="match status" value="1"/>
</dbReference>
<name>A0A2K8N8W3_9BACL</name>